<gene>
    <name evidence="1" type="ORF">HPB47_003107</name>
</gene>
<name>A0AC60PKC9_IXOPE</name>
<organism evidence="1 2">
    <name type="scientific">Ixodes persulcatus</name>
    <name type="common">Taiga tick</name>
    <dbReference type="NCBI Taxonomy" id="34615"/>
    <lineage>
        <taxon>Eukaryota</taxon>
        <taxon>Metazoa</taxon>
        <taxon>Ecdysozoa</taxon>
        <taxon>Arthropoda</taxon>
        <taxon>Chelicerata</taxon>
        <taxon>Arachnida</taxon>
        <taxon>Acari</taxon>
        <taxon>Parasitiformes</taxon>
        <taxon>Ixodida</taxon>
        <taxon>Ixodoidea</taxon>
        <taxon>Ixodidae</taxon>
        <taxon>Ixodinae</taxon>
        <taxon>Ixodes</taxon>
    </lineage>
</organism>
<evidence type="ECO:0000313" key="1">
    <source>
        <dbReference type="EMBL" id="KAG0420989.1"/>
    </source>
</evidence>
<reference evidence="1 2" key="1">
    <citation type="journal article" date="2020" name="Cell">
        <title>Large-Scale Comparative Analyses of Tick Genomes Elucidate Their Genetic Diversity and Vector Capacities.</title>
        <authorList>
            <consortium name="Tick Genome and Microbiome Consortium (TIGMIC)"/>
            <person name="Jia N."/>
            <person name="Wang J."/>
            <person name="Shi W."/>
            <person name="Du L."/>
            <person name="Sun Y."/>
            <person name="Zhan W."/>
            <person name="Jiang J.F."/>
            <person name="Wang Q."/>
            <person name="Zhang B."/>
            <person name="Ji P."/>
            <person name="Bell-Sakyi L."/>
            <person name="Cui X.M."/>
            <person name="Yuan T.T."/>
            <person name="Jiang B.G."/>
            <person name="Yang W.F."/>
            <person name="Lam T.T."/>
            <person name="Chang Q.C."/>
            <person name="Ding S.J."/>
            <person name="Wang X.J."/>
            <person name="Zhu J.G."/>
            <person name="Ruan X.D."/>
            <person name="Zhao L."/>
            <person name="Wei J.T."/>
            <person name="Ye R.Z."/>
            <person name="Que T.C."/>
            <person name="Du C.H."/>
            <person name="Zhou Y.H."/>
            <person name="Cheng J.X."/>
            <person name="Dai P.F."/>
            <person name="Guo W.B."/>
            <person name="Han X.H."/>
            <person name="Huang E.J."/>
            <person name="Li L.F."/>
            <person name="Wei W."/>
            <person name="Gao Y.C."/>
            <person name="Liu J.Z."/>
            <person name="Shao H.Z."/>
            <person name="Wang X."/>
            <person name="Wang C.C."/>
            <person name="Yang T.C."/>
            <person name="Huo Q.B."/>
            <person name="Li W."/>
            <person name="Chen H.Y."/>
            <person name="Chen S.E."/>
            <person name="Zhou L.G."/>
            <person name="Ni X.B."/>
            <person name="Tian J.H."/>
            <person name="Sheng Y."/>
            <person name="Liu T."/>
            <person name="Pan Y.S."/>
            <person name="Xia L.Y."/>
            <person name="Li J."/>
            <person name="Zhao F."/>
            <person name="Cao W.C."/>
        </authorList>
    </citation>
    <scope>NUCLEOTIDE SEQUENCE [LARGE SCALE GENOMIC DNA]</scope>
    <source>
        <strain evidence="1">Iper-2018</strain>
    </source>
</reference>
<feature type="non-terminal residue" evidence="1">
    <location>
        <position position="1"/>
    </location>
</feature>
<sequence length="98" mass="11196">VPTPTYPGLSDGRSVYHFLQNLDAYIAALGAPDVTALIQIVPIVRMQRPFLLMTDFRARCREKFLPPEYEIRIKDEIASRTQHPDESLGEDIRALQEL</sequence>
<keyword evidence="2" id="KW-1185">Reference proteome</keyword>
<dbReference type="Proteomes" id="UP000805193">
    <property type="component" value="Unassembled WGS sequence"/>
</dbReference>
<protein>
    <submittedName>
        <fullName evidence="1">Uncharacterized protein</fullName>
    </submittedName>
</protein>
<comment type="caution">
    <text evidence="1">The sequence shown here is derived from an EMBL/GenBank/DDBJ whole genome shotgun (WGS) entry which is preliminary data.</text>
</comment>
<dbReference type="EMBL" id="JABSTQ010010443">
    <property type="protein sequence ID" value="KAG0420989.1"/>
    <property type="molecule type" value="Genomic_DNA"/>
</dbReference>
<accession>A0AC60PKC9</accession>
<proteinExistence type="predicted"/>
<evidence type="ECO:0000313" key="2">
    <source>
        <dbReference type="Proteomes" id="UP000805193"/>
    </source>
</evidence>